<comment type="caution">
    <text evidence="1">The sequence shown here is derived from an EMBL/GenBank/DDBJ whole genome shotgun (WGS) entry which is preliminary data.</text>
</comment>
<dbReference type="RefSeq" id="WP_144451399.1">
    <property type="nucleotide sequence ID" value="NZ_VLKZ01000010.1"/>
</dbReference>
<dbReference type="InterPro" id="IPR009776">
    <property type="entry name" value="Spore_0_M"/>
</dbReference>
<dbReference type="Pfam" id="PF07070">
    <property type="entry name" value="Spo0M"/>
    <property type="match status" value="1"/>
</dbReference>
<proteinExistence type="predicted"/>
<dbReference type="OrthoDB" id="2988706at2"/>
<dbReference type="Proteomes" id="UP000315711">
    <property type="component" value="Unassembled WGS sequence"/>
</dbReference>
<protein>
    <submittedName>
        <fullName evidence="1">SpoOM protein</fullName>
    </submittedName>
</protein>
<accession>A0A562QDH0</accession>
<dbReference type="AlphaFoldDB" id="A0A562QDH0"/>
<reference evidence="1 2" key="1">
    <citation type="journal article" date="2015" name="Stand. Genomic Sci.">
        <title>Genomic Encyclopedia of Bacterial and Archaeal Type Strains, Phase III: the genomes of soil and plant-associated and newly described type strains.</title>
        <authorList>
            <person name="Whitman W.B."/>
            <person name="Woyke T."/>
            <person name="Klenk H.P."/>
            <person name="Zhou Y."/>
            <person name="Lilburn T.G."/>
            <person name="Beck B.J."/>
            <person name="De Vos P."/>
            <person name="Vandamme P."/>
            <person name="Eisen J.A."/>
            <person name="Garrity G."/>
            <person name="Hugenholtz P."/>
            <person name="Kyrpides N.C."/>
        </authorList>
    </citation>
    <scope>NUCLEOTIDE SEQUENCE [LARGE SCALE GENOMIC DNA]</scope>
    <source>
        <strain evidence="1 2">CGMCC 1.10116</strain>
    </source>
</reference>
<keyword evidence="2" id="KW-1185">Reference proteome</keyword>
<organism evidence="1 2">
    <name type="scientific">Halalkalibacter nanhaiisediminis</name>
    <dbReference type="NCBI Taxonomy" id="688079"/>
    <lineage>
        <taxon>Bacteria</taxon>
        <taxon>Bacillati</taxon>
        <taxon>Bacillota</taxon>
        <taxon>Bacilli</taxon>
        <taxon>Bacillales</taxon>
        <taxon>Bacillaceae</taxon>
        <taxon>Halalkalibacter</taxon>
    </lineage>
</organism>
<dbReference type="EMBL" id="VLKZ01000010">
    <property type="protein sequence ID" value="TWI54076.1"/>
    <property type="molecule type" value="Genomic_DNA"/>
</dbReference>
<gene>
    <name evidence="1" type="ORF">IQ10_03178</name>
</gene>
<evidence type="ECO:0000313" key="1">
    <source>
        <dbReference type="EMBL" id="TWI54076.1"/>
    </source>
</evidence>
<evidence type="ECO:0000313" key="2">
    <source>
        <dbReference type="Proteomes" id="UP000315711"/>
    </source>
</evidence>
<name>A0A562QDH0_9BACI</name>
<sequence length="90" mass="10389">MFNKYLNLFKLGSANIDLVLDAAEYLPGERVSGYFKLQGGFRKQKVKRLECDLIAQNKHEKSNQMIETVKTILMSRTLNAKESTEIPFNY</sequence>